<proteinExistence type="predicted"/>
<gene>
    <name evidence="1" type="ORF">CPAG_04163</name>
</gene>
<dbReference type="AlphaFoldDB" id="A0A0J6FEY4"/>
<reference evidence="2" key="3">
    <citation type="journal article" date="2010" name="Genome Res.">
        <title>Population genomic sequencing of Coccidioides fungi reveals recent hybridization and transposon control.</title>
        <authorList>
            <person name="Neafsey D.E."/>
            <person name="Barker B.M."/>
            <person name="Sharpton T.J."/>
            <person name="Stajich J.E."/>
            <person name="Park D.J."/>
            <person name="Whiston E."/>
            <person name="Hung C.-Y."/>
            <person name="McMahan C."/>
            <person name="White J."/>
            <person name="Sykes S."/>
            <person name="Heiman D."/>
            <person name="Young S."/>
            <person name="Zeng Q."/>
            <person name="Abouelleil A."/>
            <person name="Aftuck L."/>
            <person name="Bessette D."/>
            <person name="Brown A."/>
            <person name="FitzGerald M."/>
            <person name="Lui A."/>
            <person name="Macdonald J.P."/>
            <person name="Priest M."/>
            <person name="Orbach M.J."/>
            <person name="Galgiani J.N."/>
            <person name="Kirkland T.N."/>
            <person name="Cole G.T."/>
            <person name="Birren B.W."/>
            <person name="Henn M.R."/>
            <person name="Taylor J.W."/>
            <person name="Rounsley S.D."/>
        </authorList>
    </citation>
    <scope>NUCLEOTIDE SEQUENCE [LARGE SCALE GENOMIC DNA]</scope>
    <source>
        <strain evidence="2">RMSCC 3488</strain>
    </source>
</reference>
<dbReference type="EMBL" id="DS268110">
    <property type="protein sequence ID" value="KMM67830.1"/>
    <property type="molecule type" value="Genomic_DNA"/>
</dbReference>
<name>A0A0J6FEY4_COCPO</name>
<accession>A0A0J6FEY4</accession>
<reference evidence="1 2" key="1">
    <citation type="submission" date="2007-06" db="EMBL/GenBank/DDBJ databases">
        <title>The Genome Sequence of Coccidioides posadasii RMSCC_3488.</title>
        <authorList>
            <consortium name="Coccidioides Genome Resources Consortium"/>
            <consortium name="The Broad Institute Genome Sequencing Platform"/>
            <person name="Henn M.R."/>
            <person name="Sykes S."/>
            <person name="Young S."/>
            <person name="Jaffe D."/>
            <person name="Berlin A."/>
            <person name="Alvarez P."/>
            <person name="Butler J."/>
            <person name="Gnerre S."/>
            <person name="Grabherr M."/>
            <person name="Mauceli E."/>
            <person name="Brockman W."/>
            <person name="Kodira C."/>
            <person name="Alvarado L."/>
            <person name="Zeng Q."/>
            <person name="Crawford M."/>
            <person name="Antoine C."/>
            <person name="Devon K."/>
            <person name="Galgiani J."/>
            <person name="Orsborn K."/>
            <person name="Lewis M.L."/>
            <person name="Nusbaum C."/>
            <person name="Galagan J."/>
            <person name="Birren B."/>
        </authorList>
    </citation>
    <scope>NUCLEOTIDE SEQUENCE [LARGE SCALE GENOMIC DNA]</scope>
    <source>
        <strain evidence="1 2">RMSCC 3488</strain>
    </source>
</reference>
<sequence>MTFRLQAVVPANHCVMAERHLVLSPLLFFPPSKSSACGFIGFAHVEHVSAFYG</sequence>
<organism evidence="1 2">
    <name type="scientific">Coccidioides posadasii RMSCC 3488</name>
    <dbReference type="NCBI Taxonomy" id="454284"/>
    <lineage>
        <taxon>Eukaryota</taxon>
        <taxon>Fungi</taxon>
        <taxon>Dikarya</taxon>
        <taxon>Ascomycota</taxon>
        <taxon>Pezizomycotina</taxon>
        <taxon>Eurotiomycetes</taxon>
        <taxon>Eurotiomycetidae</taxon>
        <taxon>Onygenales</taxon>
        <taxon>Onygenaceae</taxon>
        <taxon>Coccidioides</taxon>
    </lineage>
</organism>
<dbReference type="Proteomes" id="UP000054567">
    <property type="component" value="Unassembled WGS sequence"/>
</dbReference>
<evidence type="ECO:0000313" key="2">
    <source>
        <dbReference type="Proteomes" id="UP000054567"/>
    </source>
</evidence>
<dbReference type="VEuPathDB" id="FungiDB:CPAG_04163"/>
<protein>
    <submittedName>
        <fullName evidence="1">Uncharacterized protein</fullName>
    </submittedName>
</protein>
<evidence type="ECO:0000313" key="1">
    <source>
        <dbReference type="EMBL" id="KMM67830.1"/>
    </source>
</evidence>
<reference evidence="2" key="2">
    <citation type="journal article" date="2009" name="Genome Res.">
        <title>Comparative genomic analyses of the human fungal pathogens Coccidioides and their relatives.</title>
        <authorList>
            <person name="Sharpton T.J."/>
            <person name="Stajich J.E."/>
            <person name="Rounsley S.D."/>
            <person name="Gardner M.J."/>
            <person name="Wortman J.R."/>
            <person name="Jordar V.S."/>
            <person name="Maiti R."/>
            <person name="Kodira C.D."/>
            <person name="Neafsey D.E."/>
            <person name="Zeng Q."/>
            <person name="Hung C.-Y."/>
            <person name="McMahan C."/>
            <person name="Muszewska A."/>
            <person name="Grynberg M."/>
            <person name="Mandel M.A."/>
            <person name="Kellner E.M."/>
            <person name="Barker B.M."/>
            <person name="Galgiani J.N."/>
            <person name="Orbach M.J."/>
            <person name="Kirkland T.N."/>
            <person name="Cole G.T."/>
            <person name="Henn M.R."/>
            <person name="Birren B.W."/>
            <person name="Taylor J.W."/>
        </authorList>
    </citation>
    <scope>NUCLEOTIDE SEQUENCE [LARGE SCALE GENOMIC DNA]</scope>
    <source>
        <strain evidence="2">RMSCC 3488</strain>
    </source>
</reference>